<accession>A0AB39KUY2</accession>
<dbReference type="EMBL" id="CP158375">
    <property type="protein sequence ID" value="XDO97449.1"/>
    <property type="molecule type" value="Genomic_DNA"/>
</dbReference>
<keyword evidence="1" id="KW-0812">Transmembrane</keyword>
<dbReference type="AlphaFoldDB" id="A0AB39KUY2"/>
<dbReference type="InterPro" id="IPR006747">
    <property type="entry name" value="DUF599"/>
</dbReference>
<protein>
    <submittedName>
        <fullName evidence="2">DUF599 family protein</fullName>
    </submittedName>
</protein>
<reference evidence="2" key="1">
    <citation type="submission" date="2024-06" db="EMBL/GenBank/DDBJ databases">
        <title>Caulobacter inopinatus, sp. nov.</title>
        <authorList>
            <person name="Donachie S.P."/>
        </authorList>
    </citation>
    <scope>NUCLEOTIDE SEQUENCE</scope>
    <source>
        <strain evidence="2">73W</strain>
    </source>
</reference>
<dbReference type="Pfam" id="PF04654">
    <property type="entry name" value="DUF599"/>
    <property type="match status" value="1"/>
</dbReference>
<feature type="transmembrane region" description="Helical" evidence="1">
    <location>
        <begin position="179"/>
        <end position="208"/>
    </location>
</feature>
<gene>
    <name evidence="2" type="ORF">ABOZ73_03240</name>
</gene>
<dbReference type="RefSeq" id="WP_369060667.1">
    <property type="nucleotide sequence ID" value="NZ_CP158375.1"/>
</dbReference>
<proteinExistence type="predicted"/>
<keyword evidence="1" id="KW-1133">Transmembrane helix</keyword>
<organism evidence="2">
    <name type="scientific">Caulobacter sp. 73W</name>
    <dbReference type="NCBI Taxonomy" id="3161137"/>
    <lineage>
        <taxon>Bacteria</taxon>
        <taxon>Pseudomonadati</taxon>
        <taxon>Pseudomonadota</taxon>
        <taxon>Alphaproteobacteria</taxon>
        <taxon>Caulobacterales</taxon>
        <taxon>Caulobacteraceae</taxon>
        <taxon>Caulobacter</taxon>
    </lineage>
</organism>
<sequence>MPLFDIAVLCLFLFCWLFYEPLLRWLGQHNGAINTDMTIVRRGWMSEMASREITLLDGQLLGHAINSASFFASSNLLLIAAAAGVLFGGDSTWKSIEGLAVLAPATRMLFEAKLALVLVALARGLLDFIWSIRQMNYCLAAIGAAPQDAPPELAKAYGEATARLLNPALSAFNAGVRGYYFALAGAAWLLGPIAFLAATSGAMFLLVWRQRRSRAAAAIREIRVLLESAPHPAERPRPERSEKS</sequence>
<evidence type="ECO:0000256" key="1">
    <source>
        <dbReference type="SAM" id="Phobius"/>
    </source>
</evidence>
<name>A0AB39KUY2_9CAUL</name>
<keyword evidence="1" id="KW-0472">Membrane</keyword>
<feature type="transmembrane region" description="Helical" evidence="1">
    <location>
        <begin position="6"/>
        <end position="27"/>
    </location>
</feature>
<evidence type="ECO:0000313" key="2">
    <source>
        <dbReference type="EMBL" id="XDO97449.1"/>
    </source>
</evidence>